<organism evidence="1 2">
    <name type="scientific">Endozoicomonas montiporae CL-33</name>
    <dbReference type="NCBI Taxonomy" id="570277"/>
    <lineage>
        <taxon>Bacteria</taxon>
        <taxon>Pseudomonadati</taxon>
        <taxon>Pseudomonadota</taxon>
        <taxon>Gammaproteobacteria</taxon>
        <taxon>Oceanospirillales</taxon>
        <taxon>Endozoicomonadaceae</taxon>
        <taxon>Endozoicomonas</taxon>
    </lineage>
</organism>
<protein>
    <submittedName>
        <fullName evidence="1">Uncharacterized protein</fullName>
    </submittedName>
</protein>
<name>A0A142BG13_9GAMM</name>
<dbReference type="PATRIC" id="fig|570277.3.peg.4016"/>
<sequence length="45" mass="5068">MGRPAQQEHKLKISHENLGYSYFLTLPTLSTAIPDELIQPNSTKV</sequence>
<gene>
    <name evidence="1" type="ORF">EZMO1_3730</name>
</gene>
<dbReference type="STRING" id="570277.EZMO1_3730"/>
<dbReference type="AlphaFoldDB" id="A0A142BG13"/>
<evidence type="ECO:0000313" key="1">
    <source>
        <dbReference type="EMBL" id="AMO57689.1"/>
    </source>
</evidence>
<proteinExistence type="predicted"/>
<accession>A0A142BG13</accession>
<dbReference type="KEGG" id="emp:EZMO1_3730"/>
<evidence type="ECO:0000313" key="2">
    <source>
        <dbReference type="Proteomes" id="UP000071065"/>
    </source>
</evidence>
<dbReference type="EMBL" id="CP013251">
    <property type="protein sequence ID" value="AMO57689.1"/>
    <property type="molecule type" value="Genomic_DNA"/>
</dbReference>
<dbReference type="Proteomes" id="UP000071065">
    <property type="component" value="Chromosome"/>
</dbReference>
<reference evidence="1 2" key="1">
    <citation type="journal article" date="2016" name="Front. Microbiol.">
        <title>Genomic Insight into the Host-Endosymbiont Relationship of Endozoicomonas montiporae CL-33(T) with its Coral Host.</title>
        <authorList>
            <person name="Ding J.-Y."/>
            <person name="Shiu J.-H."/>
            <person name="Chen W.-M."/>
            <person name="Chiang Y.-R."/>
            <person name="Tang S.-L."/>
        </authorList>
    </citation>
    <scope>NUCLEOTIDE SEQUENCE [LARGE SCALE GENOMIC DNA]</scope>
    <source>
        <strain evidence="1 2">CL-33</strain>
    </source>
</reference>